<dbReference type="SMART" id="SM01101">
    <property type="entry name" value="CRISPR_assoc"/>
    <property type="match status" value="1"/>
</dbReference>
<dbReference type="OrthoDB" id="9795689at2"/>
<dbReference type="RefSeq" id="WP_146320973.1">
    <property type="nucleotide sequence ID" value="NZ_VCQV01000056.1"/>
</dbReference>
<sequence>MTTATTTPQTTAPIWVSFPAHALPDVDWTDHGAAHRAVMRLFSPHLPGSPRARRAAGSILYRIDLQPDNTPVVLVQSQHPVQLLPPAARALTVPQARWDLRDGQQVMLRVAVNPLTRRTVKHDNGSRHEAVQILLPDQVPPWLEGKLTPGVQIRTVLNQVRTTTRTRRGPAAGSTPPQIVVETIDAIGVVTDATQFARMRREGVGRAKAYGCGLLTAVAAS</sequence>
<name>A0A563DRI4_9MICO</name>
<dbReference type="Proteomes" id="UP000320244">
    <property type="component" value="Unassembled WGS sequence"/>
</dbReference>
<comment type="caution">
    <text evidence="1">The sequence shown here is derived from an EMBL/GenBank/DDBJ whole genome shotgun (WGS) entry which is preliminary data.</text>
</comment>
<evidence type="ECO:0000313" key="2">
    <source>
        <dbReference type="Proteomes" id="UP000320244"/>
    </source>
</evidence>
<dbReference type="SUPFAM" id="SSF117987">
    <property type="entry name" value="CRISPR-associated protein"/>
    <property type="match status" value="2"/>
</dbReference>
<dbReference type="InterPro" id="IPR010179">
    <property type="entry name" value="CRISPR-assoc_prot_Cse3"/>
</dbReference>
<reference evidence="1 2" key="2">
    <citation type="submission" date="2019-08" db="EMBL/GenBank/DDBJ databases">
        <title>Jejuicoccus antrihumi gen. nov., sp. nov., a new member of the family Dermacoccaceae isolated from a cave.</title>
        <authorList>
            <person name="Schumann P."/>
            <person name="Kim I.S."/>
        </authorList>
    </citation>
    <scope>NUCLEOTIDE SEQUENCE [LARGE SCALE GENOMIC DNA]</scope>
    <source>
        <strain evidence="1 2">C5-26</strain>
    </source>
</reference>
<dbReference type="Gene3D" id="3.30.70.1200">
    <property type="entry name" value="Crispr-associated protein, domain 1"/>
    <property type="match status" value="1"/>
</dbReference>
<evidence type="ECO:0000313" key="1">
    <source>
        <dbReference type="EMBL" id="TWP32835.1"/>
    </source>
</evidence>
<reference evidence="1 2" key="1">
    <citation type="submission" date="2019-05" db="EMBL/GenBank/DDBJ databases">
        <authorList>
            <person name="Lee S.D."/>
        </authorList>
    </citation>
    <scope>NUCLEOTIDE SEQUENCE [LARGE SCALE GENOMIC DNA]</scope>
    <source>
        <strain evidence="1 2">C5-26</strain>
    </source>
</reference>
<dbReference type="EMBL" id="VCQV01000056">
    <property type="protein sequence ID" value="TWP32835.1"/>
    <property type="molecule type" value="Genomic_DNA"/>
</dbReference>
<organism evidence="1 2">
    <name type="scientific">Leekyejoonella antrihumi</name>
    <dbReference type="NCBI Taxonomy" id="1660198"/>
    <lineage>
        <taxon>Bacteria</taxon>
        <taxon>Bacillati</taxon>
        <taxon>Actinomycetota</taxon>
        <taxon>Actinomycetes</taxon>
        <taxon>Micrococcales</taxon>
        <taxon>Dermacoccaceae</taxon>
        <taxon>Leekyejoonella</taxon>
    </lineage>
</organism>
<keyword evidence="2" id="KW-1185">Reference proteome</keyword>
<proteinExistence type="predicted"/>
<dbReference type="Pfam" id="PF08798">
    <property type="entry name" value="CRISPR_assoc"/>
    <property type="match status" value="1"/>
</dbReference>
<dbReference type="Gene3D" id="3.30.70.1210">
    <property type="entry name" value="Crispr-associated protein, domain 2"/>
    <property type="match status" value="1"/>
</dbReference>
<protein>
    <submittedName>
        <fullName evidence="1">Type I-E CRISPR-associated protein Cas6/Cse3/CasE</fullName>
    </submittedName>
</protein>
<dbReference type="AlphaFoldDB" id="A0A563DRI4"/>
<accession>A0A563DRI4</accession>
<gene>
    <name evidence="1" type="ORF">FGL98_23180</name>
</gene>